<protein>
    <submittedName>
        <fullName evidence="3">Phospholipase</fullName>
    </submittedName>
</protein>
<evidence type="ECO:0000259" key="2">
    <source>
        <dbReference type="Pfam" id="PF13091"/>
    </source>
</evidence>
<evidence type="ECO:0000313" key="4">
    <source>
        <dbReference type="Proteomes" id="UP000228635"/>
    </source>
</evidence>
<sequence>MIRWLLRLFVFVLLVVGVYHVWKPLPTGLSIVDSVHMIPDSAVHFFSDVTFVDARGERHSEQGIFDEVFRMIRTAENYIILDMFLVNDFQGKVAYDVRPLSRELVDALIQRKKEIPALAVTFITDPVNSVYGGDPSELFSRLHSGGISVIETNLKPLRDSNPIYSSLWRLIIQWFGNASTGGHVPHPFSSLRQDVTLRSYLSLLNFKANHRKLIVADGYDDAGLPVLSTLITSANPHDGSSAHTNVALRVDDYSFSHDVIMSEQAVAHFSGTVLSDYENDVSRDEGGVVSVQLLTEGAIREQLLALFDSAQSGDPIDIHMFYLSERSLVEALLRAADRGALIRLLLDPNKDAFGREKNGIPNRPIAAELREKSKGTISIRWCDTHGEQCHSKLILARIGDVYHMMLGSANITRRNIGNYNLETDVYVIGDRTTTAILDARAYFERVWNNEEEKSYSADYSVYAENNFLKKVLYRVQEFSGLSSF</sequence>
<proteinExistence type="predicted"/>
<feature type="transmembrane region" description="Helical" evidence="1">
    <location>
        <begin position="5"/>
        <end position="22"/>
    </location>
</feature>
<keyword evidence="1" id="KW-1133">Transmembrane helix</keyword>
<organism evidence="3 4">
    <name type="scientific">Candidatus Harrisonbacteria bacterium CG10_big_fil_rev_8_21_14_0_10_42_17</name>
    <dbReference type="NCBI Taxonomy" id="1974584"/>
    <lineage>
        <taxon>Bacteria</taxon>
        <taxon>Candidatus Harrisoniibacteriota</taxon>
    </lineage>
</organism>
<evidence type="ECO:0000313" key="3">
    <source>
        <dbReference type="EMBL" id="PIT92351.1"/>
    </source>
</evidence>
<feature type="domain" description="Phospholipase D-like" evidence="2">
    <location>
        <begin position="304"/>
        <end position="447"/>
    </location>
</feature>
<dbReference type="Pfam" id="PF13091">
    <property type="entry name" value="PLDc_2"/>
    <property type="match status" value="1"/>
</dbReference>
<dbReference type="Proteomes" id="UP000228635">
    <property type="component" value="Unassembled WGS sequence"/>
</dbReference>
<comment type="caution">
    <text evidence="3">The sequence shown here is derived from an EMBL/GenBank/DDBJ whole genome shotgun (WGS) entry which is preliminary data.</text>
</comment>
<accession>A0A2M6WHT4</accession>
<evidence type="ECO:0000256" key="1">
    <source>
        <dbReference type="SAM" id="Phobius"/>
    </source>
</evidence>
<gene>
    <name evidence="3" type="ORF">COU08_02985</name>
</gene>
<keyword evidence="1" id="KW-0472">Membrane</keyword>
<dbReference type="InterPro" id="IPR025202">
    <property type="entry name" value="PLD-like_dom"/>
</dbReference>
<dbReference type="AlphaFoldDB" id="A0A2M6WHT4"/>
<reference evidence="4" key="1">
    <citation type="submission" date="2017-09" db="EMBL/GenBank/DDBJ databases">
        <title>Depth-based differentiation of microbial function through sediment-hosted aquifers and enrichment of novel symbionts in the deep terrestrial subsurface.</title>
        <authorList>
            <person name="Probst A.J."/>
            <person name="Ladd B."/>
            <person name="Jarett J.K."/>
            <person name="Geller-Mcgrath D.E."/>
            <person name="Sieber C.M.K."/>
            <person name="Emerson J.B."/>
            <person name="Anantharaman K."/>
            <person name="Thomas B.C."/>
            <person name="Malmstrom R."/>
            <person name="Stieglmeier M."/>
            <person name="Klingl A."/>
            <person name="Woyke T."/>
            <person name="Ryan C.M."/>
            <person name="Banfield J.F."/>
        </authorList>
    </citation>
    <scope>NUCLEOTIDE SEQUENCE [LARGE SCALE GENOMIC DNA]</scope>
</reference>
<dbReference type="Gene3D" id="3.30.870.10">
    <property type="entry name" value="Endonuclease Chain A"/>
    <property type="match status" value="2"/>
</dbReference>
<dbReference type="SUPFAM" id="SSF56024">
    <property type="entry name" value="Phospholipase D/nuclease"/>
    <property type="match status" value="2"/>
</dbReference>
<dbReference type="CDD" id="cd09130">
    <property type="entry name" value="PLDc_unchar2_2"/>
    <property type="match status" value="1"/>
</dbReference>
<keyword evidence="1" id="KW-0812">Transmembrane</keyword>
<dbReference type="EMBL" id="PFBA01000026">
    <property type="protein sequence ID" value="PIT92351.1"/>
    <property type="molecule type" value="Genomic_DNA"/>
</dbReference>
<name>A0A2M6WHT4_9BACT</name>